<feature type="region of interest" description="Disordered" evidence="1">
    <location>
        <begin position="25"/>
        <end position="44"/>
    </location>
</feature>
<accession>A0A8K1LHG6</accession>
<reference evidence="2" key="1">
    <citation type="submission" date="2019-04" db="EMBL/GenBank/DDBJ databases">
        <title>Genome assembly of Zosterops borbonicus 15179.</title>
        <authorList>
            <person name="Leroy T."/>
            <person name="Anselmetti Y."/>
            <person name="Tilak M.-K."/>
            <person name="Nabholz B."/>
        </authorList>
    </citation>
    <scope>NUCLEOTIDE SEQUENCE</scope>
    <source>
        <strain evidence="2">HGM_15179</strain>
        <tissue evidence="2">Muscle</tissue>
    </source>
</reference>
<dbReference type="Proteomes" id="UP000796761">
    <property type="component" value="Unassembled WGS sequence"/>
</dbReference>
<evidence type="ECO:0000313" key="2">
    <source>
        <dbReference type="EMBL" id="TRZ13803.1"/>
    </source>
</evidence>
<evidence type="ECO:0000313" key="3">
    <source>
        <dbReference type="Proteomes" id="UP000796761"/>
    </source>
</evidence>
<dbReference type="AlphaFoldDB" id="A0A8K1LHG6"/>
<keyword evidence="3" id="KW-1185">Reference proteome</keyword>
<evidence type="ECO:0000256" key="1">
    <source>
        <dbReference type="SAM" id="MobiDB-lite"/>
    </source>
</evidence>
<comment type="caution">
    <text evidence="2">The sequence shown here is derived from an EMBL/GenBank/DDBJ whole genome shotgun (WGS) entry which is preliminary data.</text>
</comment>
<gene>
    <name evidence="2" type="ORF">HGM15179_013287</name>
</gene>
<name>A0A8K1LHG6_9PASS</name>
<protein>
    <submittedName>
        <fullName evidence="2">Uncharacterized protein</fullName>
    </submittedName>
</protein>
<sequence>MTLEMGHRQEIDTDLPVTMTTSWTSLEQHEHSGAKPKNRKYQYSKQEQDGIRSIGSCCLYVGITQAEAQMALPACLPVRSAAGQAGTTVASPSSLEKRSTLAGGHRLSGDLPVLVTTISVTAKAARRASPGLAIATLSSPVGEDEEQEGAELLNPPAALCHKYTLALVEKGTFLLRSKALAAVQARGFPQQQDLTECVQQKTALSVPAQKTFFQACA</sequence>
<proteinExistence type="predicted"/>
<organism evidence="2 3">
    <name type="scientific">Zosterops borbonicus</name>
    <dbReference type="NCBI Taxonomy" id="364589"/>
    <lineage>
        <taxon>Eukaryota</taxon>
        <taxon>Metazoa</taxon>
        <taxon>Chordata</taxon>
        <taxon>Craniata</taxon>
        <taxon>Vertebrata</taxon>
        <taxon>Euteleostomi</taxon>
        <taxon>Archelosauria</taxon>
        <taxon>Archosauria</taxon>
        <taxon>Dinosauria</taxon>
        <taxon>Saurischia</taxon>
        <taxon>Theropoda</taxon>
        <taxon>Coelurosauria</taxon>
        <taxon>Aves</taxon>
        <taxon>Neognathae</taxon>
        <taxon>Neoaves</taxon>
        <taxon>Telluraves</taxon>
        <taxon>Australaves</taxon>
        <taxon>Passeriformes</taxon>
        <taxon>Sylvioidea</taxon>
        <taxon>Zosteropidae</taxon>
        <taxon>Zosterops</taxon>
    </lineage>
</organism>
<dbReference type="EMBL" id="SWJQ01000481">
    <property type="protein sequence ID" value="TRZ13803.1"/>
    <property type="molecule type" value="Genomic_DNA"/>
</dbReference>